<feature type="domain" description="ABC3 transporter permease C-terminal" evidence="7">
    <location>
        <begin position="693"/>
        <end position="806"/>
    </location>
</feature>
<dbReference type="PANTHER" id="PTHR30572:SF18">
    <property type="entry name" value="ABC-TYPE MACROLIDE FAMILY EXPORT SYSTEM PERMEASE COMPONENT 2"/>
    <property type="match status" value="1"/>
</dbReference>
<evidence type="ECO:0000256" key="2">
    <source>
        <dbReference type="ARBA" id="ARBA00022475"/>
    </source>
</evidence>
<evidence type="ECO:0000256" key="3">
    <source>
        <dbReference type="ARBA" id="ARBA00022692"/>
    </source>
</evidence>
<evidence type="ECO:0000313" key="9">
    <source>
        <dbReference type="EMBL" id="MFD2548207.1"/>
    </source>
</evidence>
<sequence>MMTTYFKIAWRNMTKNKLYSLIKIGGFAISISICILIGLYIKHERSYNTFYSDMNSVYRLVVQIPNSDIPGRWLSLPAPTGPTLKDELPFVEAAGRILPNPLFGAGSNQLTLNNDPKTYYDDGFVYMDQSILDMFPLPMVAGQLAHALDRPNSMVLTKSKAQKYFIGDPIGQTVYLNADTNRAYTVTGVIDDIPTNSHLYGYSFFMSLAGEPFYPGEQTNWVSNNYSVYVKLRRDTDVRQAEQIITKSFYEEHYIPAFLKTGRQLNPVVRQAKISLQNALDIHLLSADIEEDKVATLNRGDIRMVWIFGGTALFILLIACVNFINLSTANAATRAKEVGIRKTVGSDRHTLVIQFITEAIFYSVLSVLLGILICWLLLPLFNNLAGKTLVLPWLTWYFVPSLLLTSVLIGMISGIYPAFYLSRFKPIGAIKHNIYSTSSSLLRNGLVVFQFATSIILIIGALVTNQQVHDILNKDLGFNKEQVVVLNGLQTVNDKLPSLKDELASIPTLKSISVGDFLPVPMDGAKRNGNPFWLEGRRSEDLAKQGQFWAIDSGYISTFGLKLVEGRNFDPTMASDSSAAIVNKRMVAELQLKNPIGAQISNGETWTIIGVVDDFIFDMLSNDDPAPLCMVLRDSPSLLSIKVQSENMDKTLAAITHVWNRFAPNQKINYRFLDESFAELYADVERTKNIISCFALLAILIASLGLFGLVTYIIEQRTKEIGIRKVLGASSMGIIRLLSTGFLRLVILSICIACPIAWWSMHHWFGNLHDRTSIDWWIFIVAGCCTTVLALVTVSFQAYKAARANPIDSLRNE</sequence>
<accession>A0ABW5KGW6</accession>
<feature type="transmembrane region" description="Helical" evidence="6">
    <location>
        <begin position="351"/>
        <end position="378"/>
    </location>
</feature>
<evidence type="ECO:0000259" key="8">
    <source>
        <dbReference type="Pfam" id="PF12704"/>
    </source>
</evidence>
<keyword evidence="10" id="KW-1185">Reference proteome</keyword>
<dbReference type="Pfam" id="PF02687">
    <property type="entry name" value="FtsX"/>
    <property type="match status" value="2"/>
</dbReference>
<dbReference type="EMBL" id="JBHULR010000004">
    <property type="protein sequence ID" value="MFD2548207.1"/>
    <property type="molecule type" value="Genomic_DNA"/>
</dbReference>
<feature type="domain" description="MacB-like periplasmic core" evidence="8">
    <location>
        <begin position="546"/>
        <end position="615"/>
    </location>
</feature>
<name>A0ABW5KGW6_9SPHI</name>
<comment type="caution">
    <text evidence="9">The sequence shown here is derived from an EMBL/GenBank/DDBJ whole genome shotgun (WGS) entry which is preliminary data.</text>
</comment>
<evidence type="ECO:0000313" key="10">
    <source>
        <dbReference type="Proteomes" id="UP001597545"/>
    </source>
</evidence>
<evidence type="ECO:0000256" key="6">
    <source>
        <dbReference type="SAM" id="Phobius"/>
    </source>
</evidence>
<evidence type="ECO:0000259" key="7">
    <source>
        <dbReference type="Pfam" id="PF02687"/>
    </source>
</evidence>
<dbReference type="InterPro" id="IPR003838">
    <property type="entry name" value="ABC3_permease_C"/>
</dbReference>
<feature type="transmembrane region" description="Helical" evidence="6">
    <location>
        <begin position="735"/>
        <end position="761"/>
    </location>
</feature>
<evidence type="ECO:0000256" key="4">
    <source>
        <dbReference type="ARBA" id="ARBA00022989"/>
    </source>
</evidence>
<evidence type="ECO:0000256" key="1">
    <source>
        <dbReference type="ARBA" id="ARBA00004651"/>
    </source>
</evidence>
<keyword evidence="3 6" id="KW-0812">Transmembrane</keyword>
<comment type="subcellular location">
    <subcellularLocation>
        <location evidence="1">Cell membrane</location>
        <topology evidence="1">Multi-pass membrane protein</topology>
    </subcellularLocation>
</comment>
<reference evidence="10" key="1">
    <citation type="journal article" date="2019" name="Int. J. Syst. Evol. Microbiol.">
        <title>The Global Catalogue of Microorganisms (GCM) 10K type strain sequencing project: providing services to taxonomists for standard genome sequencing and annotation.</title>
        <authorList>
            <consortium name="The Broad Institute Genomics Platform"/>
            <consortium name="The Broad Institute Genome Sequencing Center for Infectious Disease"/>
            <person name="Wu L."/>
            <person name="Ma J."/>
        </authorList>
    </citation>
    <scope>NUCLEOTIDE SEQUENCE [LARGE SCALE GENOMIC DNA]</scope>
    <source>
        <strain evidence="10">KCTC 42662</strain>
    </source>
</reference>
<keyword evidence="5 6" id="KW-0472">Membrane</keyword>
<dbReference type="PANTHER" id="PTHR30572">
    <property type="entry name" value="MEMBRANE COMPONENT OF TRANSPORTER-RELATED"/>
    <property type="match status" value="1"/>
</dbReference>
<dbReference type="Proteomes" id="UP001597545">
    <property type="component" value="Unassembled WGS sequence"/>
</dbReference>
<evidence type="ECO:0000256" key="5">
    <source>
        <dbReference type="ARBA" id="ARBA00023136"/>
    </source>
</evidence>
<gene>
    <name evidence="9" type="ORF">ACFSR5_11175</name>
</gene>
<feature type="domain" description="ABC3 transporter permease C-terminal" evidence="7">
    <location>
        <begin position="312"/>
        <end position="425"/>
    </location>
</feature>
<feature type="transmembrane region" description="Helical" evidence="6">
    <location>
        <begin position="441"/>
        <end position="463"/>
    </location>
</feature>
<keyword evidence="2" id="KW-1003">Cell membrane</keyword>
<protein>
    <submittedName>
        <fullName evidence="9">ABC transporter permease</fullName>
    </submittedName>
</protein>
<dbReference type="Pfam" id="PF12704">
    <property type="entry name" value="MacB_PCD"/>
    <property type="match status" value="2"/>
</dbReference>
<feature type="transmembrane region" description="Helical" evidence="6">
    <location>
        <begin position="776"/>
        <end position="796"/>
    </location>
</feature>
<keyword evidence="4 6" id="KW-1133">Transmembrane helix</keyword>
<feature type="transmembrane region" description="Helical" evidence="6">
    <location>
        <begin position="398"/>
        <end position="421"/>
    </location>
</feature>
<feature type="domain" description="MacB-like periplasmic core" evidence="8">
    <location>
        <begin position="21"/>
        <end position="246"/>
    </location>
</feature>
<dbReference type="InterPro" id="IPR025857">
    <property type="entry name" value="MacB_PCD"/>
</dbReference>
<feature type="transmembrane region" description="Helical" evidence="6">
    <location>
        <begin position="21"/>
        <end position="41"/>
    </location>
</feature>
<feature type="transmembrane region" description="Helical" evidence="6">
    <location>
        <begin position="304"/>
        <end position="326"/>
    </location>
</feature>
<feature type="transmembrane region" description="Helical" evidence="6">
    <location>
        <begin position="694"/>
        <end position="714"/>
    </location>
</feature>
<dbReference type="InterPro" id="IPR050250">
    <property type="entry name" value="Macrolide_Exporter_MacB"/>
</dbReference>
<dbReference type="RefSeq" id="WP_380903739.1">
    <property type="nucleotide sequence ID" value="NZ_JBHUEG010000001.1"/>
</dbReference>
<proteinExistence type="predicted"/>
<organism evidence="9 10">
    <name type="scientific">Sphingobacterium suaedae</name>
    <dbReference type="NCBI Taxonomy" id="1686402"/>
    <lineage>
        <taxon>Bacteria</taxon>
        <taxon>Pseudomonadati</taxon>
        <taxon>Bacteroidota</taxon>
        <taxon>Sphingobacteriia</taxon>
        <taxon>Sphingobacteriales</taxon>
        <taxon>Sphingobacteriaceae</taxon>
        <taxon>Sphingobacterium</taxon>
    </lineage>
</organism>